<protein>
    <submittedName>
        <fullName evidence="2">Uncharacterized protein</fullName>
    </submittedName>
</protein>
<keyword evidence="1" id="KW-0812">Transmembrane</keyword>
<evidence type="ECO:0000313" key="3">
    <source>
        <dbReference type="Proteomes" id="UP000260841"/>
    </source>
</evidence>
<organism evidence="2 3">
    <name type="scientific">Dorea formicigenerans</name>
    <dbReference type="NCBI Taxonomy" id="39486"/>
    <lineage>
        <taxon>Bacteria</taxon>
        <taxon>Bacillati</taxon>
        <taxon>Bacillota</taxon>
        <taxon>Clostridia</taxon>
        <taxon>Lachnospirales</taxon>
        <taxon>Lachnospiraceae</taxon>
        <taxon>Dorea</taxon>
    </lineage>
</organism>
<keyword evidence="1" id="KW-0472">Membrane</keyword>
<name>A0A3E5EY59_9FIRM</name>
<evidence type="ECO:0000256" key="1">
    <source>
        <dbReference type="SAM" id="Phobius"/>
    </source>
</evidence>
<comment type="caution">
    <text evidence="2">The sequence shown here is derived from an EMBL/GenBank/DDBJ whole genome shotgun (WGS) entry which is preliminary data.</text>
</comment>
<reference evidence="2 3" key="1">
    <citation type="submission" date="2018-08" db="EMBL/GenBank/DDBJ databases">
        <title>A genome reference for cultivated species of the human gut microbiota.</title>
        <authorList>
            <person name="Zou Y."/>
            <person name="Xue W."/>
            <person name="Luo G."/>
        </authorList>
    </citation>
    <scope>NUCLEOTIDE SEQUENCE [LARGE SCALE GENOMIC DNA]</scope>
    <source>
        <strain evidence="2 3">OM03-2</strain>
    </source>
</reference>
<sequence>MEYTVKIDKVDTPNMSYDSSAECLEIALEEYRHVTERANKYDNKIYIMITFCSVFFAFILTLLDKLVTLSFPQTTRSGIIFVLCIVLFIIISLCYISSMLILVIGLRPIKLHRFNPKLLIDYSLWNKPSSQANMLAVKQYTEFVLSNNEALEKAYKKIYIVTLLMSIVVSFSFLEYILLIFA</sequence>
<feature type="transmembrane region" description="Helical" evidence="1">
    <location>
        <begin position="45"/>
        <end position="63"/>
    </location>
</feature>
<evidence type="ECO:0000313" key="2">
    <source>
        <dbReference type="EMBL" id="RGN93886.1"/>
    </source>
</evidence>
<dbReference type="RefSeq" id="WP_117605762.1">
    <property type="nucleotide sequence ID" value="NZ_JAAIOF010000001.1"/>
</dbReference>
<dbReference type="EMBL" id="QSVB01000001">
    <property type="protein sequence ID" value="RGN93886.1"/>
    <property type="molecule type" value="Genomic_DNA"/>
</dbReference>
<dbReference type="AlphaFoldDB" id="A0A3E5EY59"/>
<feature type="transmembrane region" description="Helical" evidence="1">
    <location>
        <begin position="78"/>
        <end position="104"/>
    </location>
</feature>
<proteinExistence type="predicted"/>
<feature type="transmembrane region" description="Helical" evidence="1">
    <location>
        <begin position="158"/>
        <end position="181"/>
    </location>
</feature>
<gene>
    <name evidence="2" type="ORF">DXB36_01210</name>
</gene>
<dbReference type="Proteomes" id="UP000260841">
    <property type="component" value="Unassembled WGS sequence"/>
</dbReference>
<keyword evidence="1" id="KW-1133">Transmembrane helix</keyword>
<accession>A0A3E5EY59</accession>